<comment type="caution">
    <text evidence="1">The sequence shown here is derived from an EMBL/GenBank/DDBJ whole genome shotgun (WGS) entry which is preliminary data.</text>
</comment>
<sequence>MPISQPRPRLKIPPDIIPTFLAVQGSRPSSPLGLLSVGSLLLSPGPWRPMTTIYDSQELATQGCNTTAYQNA</sequence>
<proteinExistence type="predicted"/>
<keyword evidence="2" id="KW-1185">Reference proteome</keyword>
<gene>
    <name evidence="1" type="ORF">PHLCEN_2v2410</name>
</gene>
<name>A0A2R6RM30_9APHY</name>
<dbReference type="EMBL" id="MLYV02000221">
    <property type="protein sequence ID" value="PSS31078.1"/>
    <property type="molecule type" value="Genomic_DNA"/>
</dbReference>
<accession>A0A2R6RM30</accession>
<dbReference type="Proteomes" id="UP000186601">
    <property type="component" value="Unassembled WGS sequence"/>
</dbReference>
<evidence type="ECO:0000313" key="2">
    <source>
        <dbReference type="Proteomes" id="UP000186601"/>
    </source>
</evidence>
<dbReference type="AlphaFoldDB" id="A0A2R6RM30"/>
<reference evidence="1 2" key="1">
    <citation type="submission" date="2018-02" db="EMBL/GenBank/DDBJ databases">
        <title>Genome sequence of the basidiomycete white-rot fungus Phlebia centrifuga.</title>
        <authorList>
            <person name="Granchi Z."/>
            <person name="Peng M."/>
            <person name="de Vries R.P."/>
            <person name="Hilden K."/>
            <person name="Makela M.R."/>
            <person name="Grigoriev I."/>
            <person name="Riley R."/>
        </authorList>
    </citation>
    <scope>NUCLEOTIDE SEQUENCE [LARGE SCALE GENOMIC DNA]</scope>
    <source>
        <strain evidence="1 2">FBCC195</strain>
    </source>
</reference>
<protein>
    <submittedName>
        <fullName evidence="1">Uncharacterized protein</fullName>
    </submittedName>
</protein>
<evidence type="ECO:0000313" key="1">
    <source>
        <dbReference type="EMBL" id="PSS31078.1"/>
    </source>
</evidence>
<organism evidence="1 2">
    <name type="scientific">Hermanssonia centrifuga</name>
    <dbReference type="NCBI Taxonomy" id="98765"/>
    <lineage>
        <taxon>Eukaryota</taxon>
        <taxon>Fungi</taxon>
        <taxon>Dikarya</taxon>
        <taxon>Basidiomycota</taxon>
        <taxon>Agaricomycotina</taxon>
        <taxon>Agaricomycetes</taxon>
        <taxon>Polyporales</taxon>
        <taxon>Meruliaceae</taxon>
        <taxon>Hermanssonia</taxon>
    </lineage>
</organism>